<keyword evidence="5" id="KW-0119">Carbohydrate metabolism</keyword>
<comment type="cofactor">
    <cofactor evidence="1">
        <name>Mg(2+)</name>
        <dbReference type="ChEBI" id="CHEBI:18420"/>
    </cofactor>
</comment>
<organism evidence="7 9">
    <name type="scientific">Legionella moravica</name>
    <dbReference type="NCBI Taxonomy" id="39962"/>
    <lineage>
        <taxon>Bacteria</taxon>
        <taxon>Pseudomonadati</taxon>
        <taxon>Pseudomonadota</taxon>
        <taxon>Gammaproteobacteria</taxon>
        <taxon>Legionellales</taxon>
        <taxon>Legionellaceae</taxon>
        <taxon>Legionella</taxon>
    </lineage>
</organism>
<keyword evidence="3" id="KW-0378">Hydrolase</keyword>
<dbReference type="SUPFAM" id="SSF88713">
    <property type="entry name" value="Glycoside hydrolase/deacetylase"/>
    <property type="match status" value="1"/>
</dbReference>
<dbReference type="GO" id="GO:0016787">
    <property type="term" value="F:hydrolase activity"/>
    <property type="evidence" value="ECO:0007669"/>
    <property type="project" value="UniProtKB-KW"/>
</dbReference>
<protein>
    <submittedName>
        <fullName evidence="7">Cellobiose phosphorylase</fullName>
    </submittedName>
</protein>
<reference evidence="7 9" key="2">
    <citation type="submission" date="2018-06" db="EMBL/GenBank/DDBJ databases">
        <authorList>
            <consortium name="Pathogen Informatics"/>
            <person name="Doyle S."/>
        </authorList>
    </citation>
    <scope>NUCLEOTIDE SEQUENCE [LARGE SCALE GENOMIC DNA]</scope>
    <source>
        <strain evidence="7 9">NCTC12239</strain>
    </source>
</reference>
<dbReference type="PANTHER" id="PTHR31609">
    <property type="entry name" value="YDJC DEACETYLASE FAMILY MEMBER"/>
    <property type="match status" value="1"/>
</dbReference>
<keyword evidence="8" id="KW-1185">Reference proteome</keyword>
<dbReference type="STRING" id="39962.Lmor_0122"/>
<dbReference type="AlphaFoldDB" id="A0A378JYU1"/>
<dbReference type="EMBL" id="LNYN01000002">
    <property type="protein sequence ID" value="KTD39471.1"/>
    <property type="molecule type" value="Genomic_DNA"/>
</dbReference>
<evidence type="ECO:0000256" key="1">
    <source>
        <dbReference type="ARBA" id="ARBA00001946"/>
    </source>
</evidence>
<name>A0A378JYU1_9GAMM</name>
<dbReference type="InterPro" id="IPR006879">
    <property type="entry name" value="YdjC-like"/>
</dbReference>
<dbReference type="Proteomes" id="UP000054985">
    <property type="component" value="Unassembled WGS sequence"/>
</dbReference>
<evidence type="ECO:0000313" key="6">
    <source>
        <dbReference type="EMBL" id="KTD39471.1"/>
    </source>
</evidence>
<dbReference type="Proteomes" id="UP000254040">
    <property type="component" value="Unassembled WGS sequence"/>
</dbReference>
<dbReference type="GO" id="GO:0019213">
    <property type="term" value="F:deacetylase activity"/>
    <property type="evidence" value="ECO:0007669"/>
    <property type="project" value="TreeGrafter"/>
</dbReference>
<evidence type="ECO:0000256" key="2">
    <source>
        <dbReference type="ARBA" id="ARBA00022723"/>
    </source>
</evidence>
<evidence type="ECO:0000256" key="5">
    <source>
        <dbReference type="ARBA" id="ARBA00023277"/>
    </source>
</evidence>
<evidence type="ECO:0000256" key="3">
    <source>
        <dbReference type="ARBA" id="ARBA00022801"/>
    </source>
</evidence>
<gene>
    <name evidence="6" type="ORF">Lmor_0122</name>
    <name evidence="7" type="ORF">NCTC12239_02672</name>
</gene>
<dbReference type="CDD" id="cd10807">
    <property type="entry name" value="YdjC_like_3"/>
    <property type="match status" value="1"/>
</dbReference>
<dbReference type="Gene3D" id="3.20.20.370">
    <property type="entry name" value="Glycoside hydrolase/deacetylase"/>
    <property type="match status" value="1"/>
</dbReference>
<dbReference type="OrthoDB" id="5295855at2"/>
<sequence>MSSIKNIMLCADDFGLNQGISLGILKLVRMNRLSAVSCMVNEPDFPIYAKDLLSLKQQIHTGLHFNLTEGAFLSNPEIPCYRLKELILRTHTRMIHKAQILNELNAQLDHYVGVMGEYPEFIDGHQHVHQFPVIREVLLDLYHQRNLKEKGIFIRSTYPAIALPQFKVKSVLLARTGGKKFHTQLQQWNIPHNSCFSGVYDFAPDSDYRALFRQWLIQVPHGTLIMCHPGEGDDADDVISITRKQELNYFMSNEFLRDCEEHQINLSLTTSPES</sequence>
<dbReference type="RefSeq" id="WP_028383761.1">
    <property type="nucleotide sequence ID" value="NZ_CAAAJG010000006.1"/>
</dbReference>
<reference evidence="6 8" key="1">
    <citation type="submission" date="2015-11" db="EMBL/GenBank/DDBJ databases">
        <title>Genomic analysis of 38 Legionella species identifies large and diverse effector repertoires.</title>
        <authorList>
            <person name="Burstein D."/>
            <person name="Amaro F."/>
            <person name="Zusman T."/>
            <person name="Lifshitz Z."/>
            <person name="Cohen O."/>
            <person name="Gilbert J.A."/>
            <person name="Pupko T."/>
            <person name="Shuman H.A."/>
            <person name="Segal G."/>
        </authorList>
    </citation>
    <scope>NUCLEOTIDE SEQUENCE [LARGE SCALE GENOMIC DNA]</scope>
    <source>
        <strain evidence="6 8">ATCC 43877</strain>
    </source>
</reference>
<evidence type="ECO:0000313" key="7">
    <source>
        <dbReference type="EMBL" id="STX63724.1"/>
    </source>
</evidence>
<keyword evidence="4" id="KW-0460">Magnesium</keyword>
<evidence type="ECO:0000256" key="4">
    <source>
        <dbReference type="ARBA" id="ARBA00022842"/>
    </source>
</evidence>
<evidence type="ECO:0000313" key="9">
    <source>
        <dbReference type="Proteomes" id="UP000254040"/>
    </source>
</evidence>
<dbReference type="EMBL" id="UGOG01000001">
    <property type="protein sequence ID" value="STX63724.1"/>
    <property type="molecule type" value="Genomic_DNA"/>
</dbReference>
<dbReference type="Pfam" id="PF04794">
    <property type="entry name" value="YdjC"/>
    <property type="match status" value="1"/>
</dbReference>
<dbReference type="GO" id="GO:0005975">
    <property type="term" value="P:carbohydrate metabolic process"/>
    <property type="evidence" value="ECO:0007669"/>
    <property type="project" value="InterPro"/>
</dbReference>
<keyword evidence="2" id="KW-0479">Metal-binding</keyword>
<dbReference type="GO" id="GO:0046872">
    <property type="term" value="F:metal ion binding"/>
    <property type="evidence" value="ECO:0007669"/>
    <property type="project" value="UniProtKB-KW"/>
</dbReference>
<accession>A0A378JYU1</accession>
<proteinExistence type="predicted"/>
<evidence type="ECO:0000313" key="8">
    <source>
        <dbReference type="Proteomes" id="UP000054985"/>
    </source>
</evidence>
<dbReference type="InterPro" id="IPR011330">
    <property type="entry name" value="Glyco_hydro/deAcase_b/a-brl"/>
</dbReference>
<dbReference type="PANTHER" id="PTHR31609:SF1">
    <property type="entry name" value="CARBOHYDRATE DEACETYLASE"/>
    <property type="match status" value="1"/>
</dbReference>